<evidence type="ECO:0000313" key="4">
    <source>
        <dbReference type="Proteomes" id="UP000246352"/>
    </source>
</evidence>
<feature type="compositionally biased region" description="Basic and acidic residues" evidence="1">
    <location>
        <begin position="179"/>
        <end position="219"/>
    </location>
</feature>
<feature type="region of interest" description="Disordered" evidence="1">
    <location>
        <begin position="1"/>
        <end position="52"/>
    </location>
</feature>
<evidence type="ECO:0000313" key="3">
    <source>
        <dbReference type="EMBL" id="PWV98026.1"/>
    </source>
</evidence>
<reference evidence="3 4" key="1">
    <citation type="submission" date="2018-05" db="EMBL/GenBank/DDBJ databases">
        <title>Genomic Encyclopedia of Type Strains, Phase IV (KMG-IV): sequencing the most valuable type-strain genomes for metagenomic binning, comparative biology and taxonomic classification.</title>
        <authorList>
            <person name="Goeker M."/>
        </authorList>
    </citation>
    <scope>NUCLEOTIDE SEQUENCE [LARGE SCALE GENOMIC DNA]</scope>
    <source>
        <strain evidence="3 4">DSM 16791</strain>
    </source>
</reference>
<feature type="compositionally biased region" description="Basic and acidic residues" evidence="1">
    <location>
        <begin position="102"/>
        <end position="115"/>
    </location>
</feature>
<proteinExistence type="predicted"/>
<comment type="caution">
    <text evidence="3">The sequence shown here is derived from an EMBL/GenBank/DDBJ whole genome shotgun (WGS) entry which is preliminary data.</text>
</comment>
<dbReference type="OrthoDB" id="9816310at2"/>
<dbReference type="Proteomes" id="UP000246352">
    <property type="component" value="Unassembled WGS sequence"/>
</dbReference>
<evidence type="ECO:0000259" key="2">
    <source>
        <dbReference type="Pfam" id="PF13763"/>
    </source>
</evidence>
<dbReference type="RefSeq" id="WP_110033459.1">
    <property type="nucleotide sequence ID" value="NZ_QGTR01000005.1"/>
</dbReference>
<evidence type="ECO:0000256" key="1">
    <source>
        <dbReference type="SAM" id="MobiDB-lite"/>
    </source>
</evidence>
<feature type="compositionally biased region" description="Polar residues" evidence="1">
    <location>
        <begin position="151"/>
        <end position="178"/>
    </location>
</feature>
<keyword evidence="4" id="KW-1185">Reference proteome</keyword>
<dbReference type="InterPro" id="IPR025430">
    <property type="entry name" value="DUF4167"/>
</dbReference>
<protein>
    <submittedName>
        <fullName evidence="3">Uncharacterized protein DUF4167</fullName>
    </submittedName>
</protein>
<dbReference type="EMBL" id="QGTR01000005">
    <property type="protein sequence ID" value="PWV98026.1"/>
    <property type="molecule type" value="Genomic_DNA"/>
</dbReference>
<dbReference type="AlphaFoldDB" id="A0A317PFB4"/>
<sequence length="297" mass="32694">MRPGQQNKRGRGRSGSAGGSGNNNSSSNNSNRKGQNPLSRSYDSSGPDVKIRGTAQHVAEKYMNLARDAQSSGDRVMAENYLQHAEHYNRIIFAAQAQLQERFQRDDRDQQRDSNDGSYQSGDGDNDDNGNDDDDMDSGQSTNQSYDDQRFNGQSDRQTDRQNNGNVQQDRSGSSQDGRQSDRQPERQSDRPERTERAERSERAERQPERAPRAARERPAALQKDVAAKPVFDSNSPQPVIDGVPAEVAIEQDNPGTAGAARAPVRRRGRPRRVRTDEGDQGGSADTAPATEVAPAD</sequence>
<name>A0A317PFB4_9HYPH</name>
<feature type="domain" description="DUF4167" evidence="2">
    <location>
        <begin position="23"/>
        <end position="98"/>
    </location>
</feature>
<feature type="compositionally biased region" description="Low complexity" evidence="1">
    <location>
        <begin position="22"/>
        <end position="34"/>
    </location>
</feature>
<feature type="region of interest" description="Disordered" evidence="1">
    <location>
        <begin position="102"/>
        <end position="297"/>
    </location>
</feature>
<feature type="compositionally biased region" description="Basic residues" evidence="1">
    <location>
        <begin position="264"/>
        <end position="273"/>
    </location>
</feature>
<feature type="compositionally biased region" description="Acidic residues" evidence="1">
    <location>
        <begin position="124"/>
        <end position="137"/>
    </location>
</feature>
<organism evidence="3 4">
    <name type="scientific">Hoeflea marina</name>
    <dbReference type="NCBI Taxonomy" id="274592"/>
    <lineage>
        <taxon>Bacteria</taxon>
        <taxon>Pseudomonadati</taxon>
        <taxon>Pseudomonadota</taxon>
        <taxon>Alphaproteobacteria</taxon>
        <taxon>Hyphomicrobiales</taxon>
        <taxon>Rhizobiaceae</taxon>
        <taxon>Hoeflea</taxon>
    </lineage>
</organism>
<accession>A0A317PFB4</accession>
<gene>
    <name evidence="3" type="ORF">DFR52_1053</name>
</gene>
<dbReference type="Pfam" id="PF13763">
    <property type="entry name" value="DUF4167"/>
    <property type="match status" value="1"/>
</dbReference>